<keyword evidence="2" id="KW-1185">Reference proteome</keyword>
<sequence>MDKASKEKFLKKLQKSVRSFRFSLATTPRATRGIIILVSFCAFVFLVAVLSPSHSSELQYILPGDLDPPYLETPSRICPAHAQNKLRKVLSSVSNPFMTAMRINFNTAGNGAAPRQDGMIYRFNPSILPLPPNAPHPYIGFAAHSKGNTFELYACYLARGQKKVSKRLGLQCATEPQLIEIATVESGECNEHLYFGLRKGPQTPRVFLAPDGTPILTYSANSEADCIGVWMVDARVAYPPLMEWFPNPPLQYAEPVELRRPGKKLEMEQNWTFMFERNKTFIQQDLYPRTYSSIGWQNRNLAPKSFKCVNALTQNREEVVLRQATNTLRLSLCNWPCTATEANTVLISIIHVKYKEGYRPYYERRVLVTAAQFPFDVIGISPPLVYTGTDEQNVLYTTSLTWDSRQSPRKDRENVYSMDKSKYAIKSVESEDGHTPDQEETLEEPTKVKVEKRETALEKKMRKLHEKQEELADKTKFREYTIENPQLSGIESDYYHGYLNDVVLIGFGIEDREAAVLDVRAADLVECLKKCVD</sequence>
<comment type="caution">
    <text evidence="1">The sequence shown here is derived from an EMBL/GenBank/DDBJ whole genome shotgun (WGS) entry which is preliminary data.</text>
</comment>
<organism evidence="1 2">
    <name type="scientific">Lipomyces kononenkoae</name>
    <name type="common">Yeast</name>
    <dbReference type="NCBI Taxonomy" id="34357"/>
    <lineage>
        <taxon>Eukaryota</taxon>
        <taxon>Fungi</taxon>
        <taxon>Dikarya</taxon>
        <taxon>Ascomycota</taxon>
        <taxon>Saccharomycotina</taxon>
        <taxon>Lipomycetes</taxon>
        <taxon>Lipomycetales</taxon>
        <taxon>Lipomycetaceae</taxon>
        <taxon>Lipomyces</taxon>
    </lineage>
</organism>
<evidence type="ECO:0000313" key="2">
    <source>
        <dbReference type="Proteomes" id="UP001433508"/>
    </source>
</evidence>
<name>A0ACC3T8V6_LIPKO</name>
<dbReference type="Proteomes" id="UP001433508">
    <property type="component" value="Unassembled WGS sequence"/>
</dbReference>
<proteinExistence type="predicted"/>
<accession>A0ACC3T8V6</accession>
<evidence type="ECO:0000313" key="1">
    <source>
        <dbReference type="EMBL" id="KAK9239990.1"/>
    </source>
</evidence>
<protein>
    <submittedName>
        <fullName evidence="1">Uncharacterized protein</fullName>
    </submittedName>
</protein>
<gene>
    <name evidence="1" type="ORF">V1525DRAFT_396539</name>
</gene>
<dbReference type="EMBL" id="MU971342">
    <property type="protein sequence ID" value="KAK9239990.1"/>
    <property type="molecule type" value="Genomic_DNA"/>
</dbReference>
<reference evidence="2" key="1">
    <citation type="journal article" date="2024" name="Front. Bioeng. Biotechnol.">
        <title>Genome-scale model development and genomic sequencing of the oleaginous clade Lipomyces.</title>
        <authorList>
            <person name="Czajka J.J."/>
            <person name="Han Y."/>
            <person name="Kim J."/>
            <person name="Mondo S.J."/>
            <person name="Hofstad B.A."/>
            <person name="Robles A."/>
            <person name="Haridas S."/>
            <person name="Riley R."/>
            <person name="LaButti K."/>
            <person name="Pangilinan J."/>
            <person name="Andreopoulos W."/>
            <person name="Lipzen A."/>
            <person name="Yan J."/>
            <person name="Wang M."/>
            <person name="Ng V."/>
            <person name="Grigoriev I.V."/>
            <person name="Spatafora J.W."/>
            <person name="Magnuson J.K."/>
            <person name="Baker S.E."/>
            <person name="Pomraning K.R."/>
        </authorList>
    </citation>
    <scope>NUCLEOTIDE SEQUENCE [LARGE SCALE GENOMIC DNA]</scope>
    <source>
        <strain evidence="2">CBS 7786</strain>
    </source>
</reference>